<feature type="region of interest" description="Disordered" evidence="1">
    <location>
        <begin position="1"/>
        <end position="64"/>
    </location>
</feature>
<accession>A0A0C3BL43</accession>
<name>A0A0C3BL43_SERVB</name>
<dbReference type="AlphaFoldDB" id="A0A0C3BL43"/>
<dbReference type="OrthoDB" id="2348401at2759"/>
<dbReference type="EMBL" id="KN824280">
    <property type="protein sequence ID" value="KIM32166.1"/>
    <property type="molecule type" value="Genomic_DNA"/>
</dbReference>
<reference evidence="2 3" key="1">
    <citation type="submission" date="2014-04" db="EMBL/GenBank/DDBJ databases">
        <authorList>
            <consortium name="DOE Joint Genome Institute"/>
            <person name="Kuo A."/>
            <person name="Zuccaro A."/>
            <person name="Kohler A."/>
            <person name="Nagy L.G."/>
            <person name="Floudas D."/>
            <person name="Copeland A."/>
            <person name="Barry K.W."/>
            <person name="Cichocki N."/>
            <person name="Veneault-Fourrey C."/>
            <person name="LaButti K."/>
            <person name="Lindquist E.A."/>
            <person name="Lipzen A."/>
            <person name="Lundell T."/>
            <person name="Morin E."/>
            <person name="Murat C."/>
            <person name="Sun H."/>
            <person name="Tunlid A."/>
            <person name="Henrissat B."/>
            <person name="Grigoriev I.V."/>
            <person name="Hibbett D.S."/>
            <person name="Martin F."/>
            <person name="Nordberg H.P."/>
            <person name="Cantor M.N."/>
            <person name="Hua S.X."/>
        </authorList>
    </citation>
    <scope>NUCLEOTIDE SEQUENCE [LARGE SCALE GENOMIC DNA]</scope>
    <source>
        <strain evidence="2 3">MAFF 305830</strain>
    </source>
</reference>
<reference evidence="3" key="2">
    <citation type="submission" date="2015-01" db="EMBL/GenBank/DDBJ databases">
        <title>Evolutionary Origins and Diversification of the Mycorrhizal Mutualists.</title>
        <authorList>
            <consortium name="DOE Joint Genome Institute"/>
            <consortium name="Mycorrhizal Genomics Consortium"/>
            <person name="Kohler A."/>
            <person name="Kuo A."/>
            <person name="Nagy L.G."/>
            <person name="Floudas D."/>
            <person name="Copeland A."/>
            <person name="Barry K.W."/>
            <person name="Cichocki N."/>
            <person name="Veneault-Fourrey C."/>
            <person name="LaButti K."/>
            <person name="Lindquist E.A."/>
            <person name="Lipzen A."/>
            <person name="Lundell T."/>
            <person name="Morin E."/>
            <person name="Murat C."/>
            <person name="Riley R."/>
            <person name="Ohm R."/>
            <person name="Sun H."/>
            <person name="Tunlid A."/>
            <person name="Henrissat B."/>
            <person name="Grigoriev I.V."/>
            <person name="Hibbett D.S."/>
            <person name="Martin F."/>
        </authorList>
    </citation>
    <scope>NUCLEOTIDE SEQUENCE [LARGE SCALE GENOMIC DNA]</scope>
    <source>
        <strain evidence="3">MAFF 305830</strain>
    </source>
</reference>
<feature type="compositionally biased region" description="Polar residues" evidence="1">
    <location>
        <begin position="22"/>
        <end position="31"/>
    </location>
</feature>
<dbReference type="InterPro" id="IPR007250">
    <property type="entry name" value="HSP9_HSP12"/>
</dbReference>
<evidence type="ECO:0000313" key="3">
    <source>
        <dbReference type="Proteomes" id="UP000054097"/>
    </source>
</evidence>
<evidence type="ECO:0000256" key="1">
    <source>
        <dbReference type="SAM" id="MobiDB-lite"/>
    </source>
</evidence>
<dbReference type="STRING" id="933852.A0A0C3BL43"/>
<organism evidence="2 3">
    <name type="scientific">Serendipita vermifera MAFF 305830</name>
    <dbReference type="NCBI Taxonomy" id="933852"/>
    <lineage>
        <taxon>Eukaryota</taxon>
        <taxon>Fungi</taxon>
        <taxon>Dikarya</taxon>
        <taxon>Basidiomycota</taxon>
        <taxon>Agaricomycotina</taxon>
        <taxon>Agaricomycetes</taxon>
        <taxon>Sebacinales</taxon>
        <taxon>Serendipitaceae</taxon>
        <taxon>Serendipita</taxon>
    </lineage>
</organism>
<dbReference type="Proteomes" id="UP000054097">
    <property type="component" value="Unassembled WGS sequence"/>
</dbReference>
<proteinExistence type="predicted"/>
<dbReference type="Gene3D" id="6.10.280.100">
    <property type="match status" value="1"/>
</dbReference>
<dbReference type="HOGENOM" id="CLU_102617_3_0_1"/>
<feature type="compositionally biased region" description="Basic and acidic residues" evidence="1">
    <location>
        <begin position="9"/>
        <end position="21"/>
    </location>
</feature>
<gene>
    <name evidence="2" type="ORF">M408DRAFT_63125</name>
</gene>
<evidence type="ECO:0000313" key="2">
    <source>
        <dbReference type="EMBL" id="KIM32166.1"/>
    </source>
</evidence>
<keyword evidence="3" id="KW-1185">Reference proteome</keyword>
<dbReference type="PIRSF" id="PIRSF002590">
    <property type="entry name" value="HSP9/HSP12_fun"/>
    <property type="match status" value="1"/>
</dbReference>
<feature type="compositionally biased region" description="Polar residues" evidence="1">
    <location>
        <begin position="40"/>
        <end position="64"/>
    </location>
</feature>
<sequence length="64" mass="6974">MSQPGRQSFTDKFEASVKPDSQKTFGEQTGDWTKGKLDSGASTFQPQQNKTTTQKVGDAFSGNQ</sequence>
<dbReference type="Pfam" id="PF04119">
    <property type="entry name" value="HSP9_HSP12"/>
    <property type="match status" value="1"/>
</dbReference>
<protein>
    <submittedName>
        <fullName evidence="2">Uncharacterized protein</fullName>
    </submittedName>
</protein>